<dbReference type="FunFam" id="2.170.130.10:FF:000001">
    <property type="entry name" value="Catecholate siderophore TonB-dependent receptor"/>
    <property type="match status" value="1"/>
</dbReference>
<dbReference type="GO" id="GO:0015344">
    <property type="term" value="F:siderophore uptake transmembrane transporter activity"/>
    <property type="evidence" value="ECO:0007669"/>
    <property type="project" value="TreeGrafter"/>
</dbReference>
<keyword evidence="6 14" id="KW-0812">Transmembrane</keyword>
<reference evidence="20 21" key="1">
    <citation type="submission" date="2017-08" db="EMBL/GenBank/DDBJ databases">
        <title>Infants hospitalized years apart are colonized by the same room-sourced microbial strains.</title>
        <authorList>
            <person name="Brooks B."/>
            <person name="Olm M.R."/>
            <person name="Firek B.A."/>
            <person name="Baker R."/>
            <person name="Thomas B.C."/>
            <person name="Morowitz M.J."/>
            <person name="Banfield J.F."/>
        </authorList>
    </citation>
    <scope>NUCLEOTIDE SEQUENCE [LARGE SCALE GENOMIC DNA]</scope>
    <source>
        <strain evidence="20">S2_009_000_R2_73</strain>
    </source>
</reference>
<keyword evidence="9" id="KW-0406">Ion transport</keyword>
<evidence type="ECO:0000256" key="3">
    <source>
        <dbReference type="ARBA" id="ARBA00022448"/>
    </source>
</evidence>
<keyword evidence="11 14" id="KW-0472">Membrane</keyword>
<keyword evidence="5" id="KW-0410">Iron transport</keyword>
<evidence type="ECO:0000256" key="2">
    <source>
        <dbReference type="ARBA" id="ARBA00009810"/>
    </source>
</evidence>
<feature type="signal peptide" evidence="17">
    <location>
        <begin position="1"/>
        <end position="29"/>
    </location>
</feature>
<dbReference type="InterPro" id="IPR037066">
    <property type="entry name" value="Plug_dom_sf"/>
</dbReference>
<evidence type="ECO:0000259" key="18">
    <source>
        <dbReference type="Pfam" id="PF00593"/>
    </source>
</evidence>
<evidence type="ECO:0000256" key="4">
    <source>
        <dbReference type="ARBA" id="ARBA00022452"/>
    </source>
</evidence>
<evidence type="ECO:0000256" key="15">
    <source>
        <dbReference type="RuleBase" id="RU003357"/>
    </source>
</evidence>
<dbReference type="GO" id="GO:0009279">
    <property type="term" value="C:cell outer membrane"/>
    <property type="evidence" value="ECO:0007669"/>
    <property type="project" value="UniProtKB-SubCell"/>
</dbReference>
<feature type="domain" description="TonB-dependent receptor plug" evidence="19">
    <location>
        <begin position="70"/>
        <end position="174"/>
    </location>
</feature>
<evidence type="ECO:0000256" key="10">
    <source>
        <dbReference type="ARBA" id="ARBA00023077"/>
    </source>
</evidence>
<keyword evidence="13 14" id="KW-0998">Cell outer membrane</keyword>
<dbReference type="InterPro" id="IPR039426">
    <property type="entry name" value="TonB-dep_rcpt-like"/>
</dbReference>
<evidence type="ECO:0000256" key="5">
    <source>
        <dbReference type="ARBA" id="ARBA00022496"/>
    </source>
</evidence>
<dbReference type="InterPro" id="IPR000531">
    <property type="entry name" value="Beta-barrel_TonB"/>
</dbReference>
<keyword evidence="7 17" id="KW-0732">Signal</keyword>
<dbReference type="EMBL" id="QFOL01000010">
    <property type="protein sequence ID" value="PZP53774.1"/>
    <property type="molecule type" value="Genomic_DNA"/>
</dbReference>
<evidence type="ECO:0000256" key="6">
    <source>
        <dbReference type="ARBA" id="ARBA00022692"/>
    </source>
</evidence>
<dbReference type="NCBIfam" id="TIGR01783">
    <property type="entry name" value="TonB-siderophor"/>
    <property type="match status" value="1"/>
</dbReference>
<dbReference type="GO" id="GO:0038023">
    <property type="term" value="F:signaling receptor activity"/>
    <property type="evidence" value="ECO:0007669"/>
    <property type="project" value="InterPro"/>
</dbReference>
<evidence type="ECO:0000256" key="17">
    <source>
        <dbReference type="SAM" id="SignalP"/>
    </source>
</evidence>
<evidence type="ECO:0000256" key="13">
    <source>
        <dbReference type="ARBA" id="ARBA00023237"/>
    </source>
</evidence>
<evidence type="ECO:0000256" key="16">
    <source>
        <dbReference type="SAM" id="MobiDB-lite"/>
    </source>
</evidence>
<evidence type="ECO:0000256" key="12">
    <source>
        <dbReference type="ARBA" id="ARBA00023170"/>
    </source>
</evidence>
<evidence type="ECO:0000256" key="7">
    <source>
        <dbReference type="ARBA" id="ARBA00022729"/>
    </source>
</evidence>
<accession>A0A2W5FHG6</accession>
<sequence length="729" mass="79460">MKNLHGMFLSRLALGTAAVVLMGPVAGHAQETTVLREITVEGQGAENATGPVRGYAAKKSATGSKTDTDTRDIPQSVSVVGRQEMDDRGAVTKIDEVLRYTPGVTAEPFGTDPDTDWFYIRGFQATQTGVFLDGLNLFSYGFGGFQMDAYGLERVEILKGPASVLYGGANPGGIVQMVRKRTQDEPVRETEIGINNFGNAFFGFDLGDKVDGEGVWKYRVTGKVSGGDNYTDYSEDLRGFIMPQITFEPDAQTSATLYGYFSALDQVHVGNGFLPYVGTVVDAPFGKLDRKAFYGEPDIDNGRVYQSMVGYEVSHEFDNGWKISQNARYGHLYKHETGPYPGGWANADTNGQPILDPATNDYMLTRFGYDGVSKVDSFGVDNRVEGQFDTGAVNHSLLFGLDYKYYRLDQVQACCGSNAIGALNPVYGSTQGTNFVYADNIVTQQQIGIYAQDQLRFGDGWLVTLNGRYDYVDTELNNRLPTGLSRRSNDDALSGRAGLAYEFDNGLTPYVSAATFFNPLIDTLADGTPASPEEGHQYEAGIKYEPTFFDGSITASVFKLVKDNAIVSYTAGGVTTSGQFGQVESTGFELEAKANLTDNWKALASYSYTDLEITRDANPDLIGKSPWIVPAHTASLWLDYAFTTDALEGLSLGGGVRYQGKSWADAANTLRVPDAAVFDAAIRYEKNDWTASINVANVFDKEYVKSCAGVSVCGWGDSRTITFKLSKKW</sequence>
<dbReference type="Pfam" id="PF00593">
    <property type="entry name" value="TonB_dep_Rec_b-barrel"/>
    <property type="match status" value="1"/>
</dbReference>
<dbReference type="GO" id="GO:0015891">
    <property type="term" value="P:siderophore transport"/>
    <property type="evidence" value="ECO:0007669"/>
    <property type="project" value="InterPro"/>
</dbReference>
<feature type="chain" id="PRO_5016148720" evidence="17">
    <location>
        <begin position="30"/>
        <end position="729"/>
    </location>
</feature>
<dbReference type="AlphaFoldDB" id="A0A2W5FHG6"/>
<dbReference type="InterPro" id="IPR036942">
    <property type="entry name" value="Beta-barrel_TonB_sf"/>
</dbReference>
<keyword evidence="10 15" id="KW-0798">TonB box</keyword>
<evidence type="ECO:0000313" key="20">
    <source>
        <dbReference type="EMBL" id="PZP53774.1"/>
    </source>
</evidence>
<dbReference type="PANTHER" id="PTHR32552">
    <property type="entry name" value="FERRICHROME IRON RECEPTOR-RELATED"/>
    <property type="match status" value="1"/>
</dbReference>
<dbReference type="PROSITE" id="PS52016">
    <property type="entry name" value="TONB_DEPENDENT_REC_3"/>
    <property type="match status" value="1"/>
</dbReference>
<keyword evidence="12 20" id="KW-0675">Receptor</keyword>
<evidence type="ECO:0000313" key="21">
    <source>
        <dbReference type="Proteomes" id="UP000249769"/>
    </source>
</evidence>
<dbReference type="NCBIfam" id="NF010651">
    <property type="entry name" value="PRK14050.1"/>
    <property type="match status" value="1"/>
</dbReference>
<evidence type="ECO:0000256" key="11">
    <source>
        <dbReference type="ARBA" id="ARBA00023136"/>
    </source>
</evidence>
<name>A0A2W5FHG6_9HYPH</name>
<comment type="subcellular location">
    <subcellularLocation>
        <location evidence="1 14">Cell outer membrane</location>
        <topology evidence="1 14">Multi-pass membrane protein</topology>
    </subcellularLocation>
</comment>
<evidence type="ECO:0000256" key="9">
    <source>
        <dbReference type="ARBA" id="ARBA00023065"/>
    </source>
</evidence>
<organism evidence="20 21">
    <name type="scientific">Agrobacterium fabrum</name>
    <dbReference type="NCBI Taxonomy" id="1176649"/>
    <lineage>
        <taxon>Bacteria</taxon>
        <taxon>Pseudomonadati</taxon>
        <taxon>Pseudomonadota</taxon>
        <taxon>Alphaproteobacteria</taxon>
        <taxon>Hyphomicrobiales</taxon>
        <taxon>Rhizobiaceae</taxon>
        <taxon>Rhizobium/Agrobacterium group</taxon>
        <taxon>Agrobacterium</taxon>
        <taxon>Agrobacterium tumefaciens complex</taxon>
    </lineage>
</organism>
<keyword evidence="3 14" id="KW-0813">Transport</keyword>
<comment type="caution">
    <text evidence="20">The sequence shown here is derived from an EMBL/GenBank/DDBJ whole genome shotgun (WGS) entry which is preliminary data.</text>
</comment>
<evidence type="ECO:0000256" key="14">
    <source>
        <dbReference type="PROSITE-ProRule" id="PRU01360"/>
    </source>
</evidence>
<protein>
    <submittedName>
        <fullName evidence="20">TonB-dependent siderophore receptor</fullName>
    </submittedName>
</protein>
<gene>
    <name evidence="20" type="ORF">DI595_02430</name>
</gene>
<dbReference type="InterPro" id="IPR012910">
    <property type="entry name" value="Plug_dom"/>
</dbReference>
<evidence type="ECO:0000259" key="19">
    <source>
        <dbReference type="Pfam" id="PF07715"/>
    </source>
</evidence>
<feature type="domain" description="TonB-dependent receptor-like beta-barrel" evidence="18">
    <location>
        <begin position="250"/>
        <end position="698"/>
    </location>
</feature>
<evidence type="ECO:0000256" key="8">
    <source>
        <dbReference type="ARBA" id="ARBA00023004"/>
    </source>
</evidence>
<feature type="region of interest" description="Disordered" evidence="16">
    <location>
        <begin position="46"/>
        <end position="72"/>
    </location>
</feature>
<dbReference type="CDD" id="cd01347">
    <property type="entry name" value="ligand_gated_channel"/>
    <property type="match status" value="1"/>
</dbReference>
<dbReference type="SUPFAM" id="SSF56935">
    <property type="entry name" value="Porins"/>
    <property type="match status" value="1"/>
</dbReference>
<keyword evidence="8" id="KW-0408">Iron</keyword>
<keyword evidence="4 14" id="KW-1134">Transmembrane beta strand</keyword>
<dbReference type="InterPro" id="IPR010105">
    <property type="entry name" value="TonB_sidphr_rcpt"/>
</dbReference>
<dbReference type="Pfam" id="PF07715">
    <property type="entry name" value="Plug"/>
    <property type="match status" value="1"/>
</dbReference>
<dbReference type="Gene3D" id="2.170.130.10">
    <property type="entry name" value="TonB-dependent receptor, plug domain"/>
    <property type="match status" value="1"/>
</dbReference>
<dbReference type="PANTHER" id="PTHR32552:SF68">
    <property type="entry name" value="FERRICHROME OUTER MEMBRANE TRANSPORTER_PHAGE RECEPTOR"/>
    <property type="match status" value="1"/>
</dbReference>
<proteinExistence type="inferred from homology"/>
<comment type="similarity">
    <text evidence="2 14 15">Belongs to the TonB-dependent receptor family.</text>
</comment>
<evidence type="ECO:0000256" key="1">
    <source>
        <dbReference type="ARBA" id="ARBA00004571"/>
    </source>
</evidence>
<dbReference type="Proteomes" id="UP000249769">
    <property type="component" value="Unassembled WGS sequence"/>
</dbReference>
<dbReference type="Gene3D" id="2.40.170.20">
    <property type="entry name" value="TonB-dependent receptor, beta-barrel domain"/>
    <property type="match status" value="1"/>
</dbReference>